<comment type="caution">
    <text evidence="15">The sequence shown here is derived from an EMBL/GenBank/DDBJ whole genome shotgun (WGS) entry which is preliminary data.</text>
</comment>
<proteinExistence type="inferred from homology"/>
<keyword evidence="16" id="KW-1185">Reference proteome</keyword>
<dbReference type="SUPFAM" id="SSF48464">
    <property type="entry name" value="ENTH/VHS domain"/>
    <property type="match status" value="1"/>
</dbReference>
<sequence>MFSRSQANPMDDIVTKATDENLTTENWEAILAVCDKVDADPQDGARHAVAAVQKRLGHRNANVQLYALSLAEALSKNCGSKVHRELASRSFTQTLLGLVNDRTLHGKVKARTVELVKQWCDDFKHDSSLGIMSDTYRAMQAQGIRVQAPSKPQKTEISEQDRRREEEELQMALAMSLTETHISSHAGGGSGSGTTGQHRNQVDAGPNAYTLPAQTATSAYTLPTLSQQSSQAISQPQQQQQQLQQQAHSFQETPVAERTAATVSRVRALYDFAASEPGELTFHRGDVITVIESAYKDWWRGSLRGTVGIFPTNYVENLPEPTQAELQREAEEERRVFAEAKNVEKLLSILSSADVHDPAIAENDALQQLYHTTIAIRPKLVRLIEKYSQRKDDLILLNDKFVKARKDYDELMEASLSRYQSGAYRQPPLPQQHSGGQGARYGPPPGRGASGPPGGYQQGPPSAMQAQHSGPPGPGSTYQHGPPSGMQGQPAGPYGRPVHHGNPDFSPQQQQRPSPQHAPGSTGSVQKLQGMSPQQQQQQQQRVPSQPYQPGVFTTRPSDTIQHNLQHTPYPVDARGQASQGRPMQPALQIPTSPSQELSQAFPPTRHSDNGLSSELHAETEVAHGSFDQIRFDKEGGPPIAYYAQAPEGISGTAAELDDESGEGSPVDAYGAVQNHARQSQTSLKQQGTGPSTNPWSEQPVRQGQGHEFYEGLGQIPAEGQHDQGSAQSHPQGPSNPEDYYR</sequence>
<dbReference type="PROSITE" id="PS50002">
    <property type="entry name" value="SH3"/>
    <property type="match status" value="1"/>
</dbReference>
<dbReference type="FunFam" id="2.30.30.40:FF:000072">
    <property type="entry name" value="Unconventional Myosin IB"/>
    <property type="match status" value="1"/>
</dbReference>
<reference evidence="15 16" key="1">
    <citation type="submission" date="2016-07" db="EMBL/GenBank/DDBJ databases">
        <title>Pervasive Adenine N6-methylation of Active Genes in Fungi.</title>
        <authorList>
            <consortium name="DOE Joint Genome Institute"/>
            <person name="Mondo S.J."/>
            <person name="Dannebaum R.O."/>
            <person name="Kuo R.C."/>
            <person name="Labutti K."/>
            <person name="Haridas S."/>
            <person name="Kuo A."/>
            <person name="Salamov A."/>
            <person name="Ahrendt S.R."/>
            <person name="Lipzen A."/>
            <person name="Sullivan W."/>
            <person name="Andreopoulos W.B."/>
            <person name="Clum A."/>
            <person name="Lindquist E."/>
            <person name="Daum C."/>
            <person name="Ramamoorthy G.K."/>
            <person name="Gryganskyi A."/>
            <person name="Culley D."/>
            <person name="Magnuson J.K."/>
            <person name="James T.Y."/>
            <person name="O'Malley M.A."/>
            <person name="Stajich J.E."/>
            <person name="Spatafora J.W."/>
            <person name="Visel A."/>
            <person name="Grigoriev I.V."/>
        </authorList>
    </citation>
    <scope>NUCLEOTIDE SEQUENCE [LARGE SCALE GENOMIC DNA]</scope>
    <source>
        <strain evidence="15 16">12-1054</strain>
    </source>
</reference>
<dbReference type="Pfam" id="PF00018">
    <property type="entry name" value="SH3_1"/>
    <property type="match status" value="1"/>
</dbReference>
<dbReference type="Pfam" id="PF00790">
    <property type="entry name" value="VHS"/>
    <property type="match status" value="1"/>
</dbReference>
<feature type="compositionally biased region" description="Polar residues" evidence="12">
    <location>
        <begin position="676"/>
        <end position="702"/>
    </location>
</feature>
<dbReference type="Gene3D" id="1.20.5.1940">
    <property type="match status" value="1"/>
</dbReference>
<dbReference type="InterPro" id="IPR001452">
    <property type="entry name" value="SH3_domain"/>
</dbReference>
<dbReference type="GeneID" id="63786047"/>
<evidence type="ECO:0000256" key="4">
    <source>
        <dbReference type="ARBA" id="ARBA00017923"/>
    </source>
</evidence>
<evidence type="ECO:0000256" key="5">
    <source>
        <dbReference type="ARBA" id="ARBA00018978"/>
    </source>
</evidence>
<dbReference type="CDD" id="cd21386">
    <property type="entry name" value="GAT_Hse1"/>
    <property type="match status" value="1"/>
</dbReference>
<feature type="compositionally biased region" description="Low complexity" evidence="12">
    <location>
        <begin position="227"/>
        <end position="251"/>
    </location>
</feature>
<dbReference type="AlphaFoldDB" id="A0A1Y2FBV1"/>
<evidence type="ECO:0000313" key="15">
    <source>
        <dbReference type="EMBL" id="ORY81388.1"/>
    </source>
</evidence>
<dbReference type="InterPro" id="IPR002014">
    <property type="entry name" value="VHS_dom"/>
</dbReference>
<dbReference type="PROSITE" id="PS50179">
    <property type="entry name" value="VHS"/>
    <property type="match status" value="1"/>
</dbReference>
<comment type="subcellular location">
    <subcellularLocation>
        <location evidence="2">Endosome membrane</location>
        <topology evidence="2">Peripheral membrane protein</topology>
        <orientation evidence="2">Cytoplasmic side</orientation>
    </subcellularLocation>
</comment>
<dbReference type="PANTHER" id="PTHR45929">
    <property type="entry name" value="JAK PATHWAY SIGNAL TRANSDUCTION ADAPTOR MOLECULE"/>
    <property type="match status" value="1"/>
</dbReference>
<dbReference type="OrthoDB" id="10255964at2759"/>
<dbReference type="EMBL" id="MCFI01000011">
    <property type="protein sequence ID" value="ORY81388.1"/>
    <property type="molecule type" value="Genomic_DNA"/>
</dbReference>
<dbReference type="Proteomes" id="UP000193685">
    <property type="component" value="Unassembled WGS sequence"/>
</dbReference>
<evidence type="ECO:0000259" key="14">
    <source>
        <dbReference type="PROSITE" id="PS50179"/>
    </source>
</evidence>
<evidence type="ECO:0000256" key="7">
    <source>
        <dbReference type="ARBA" id="ARBA00022448"/>
    </source>
</evidence>
<dbReference type="GO" id="GO:0010008">
    <property type="term" value="C:endosome membrane"/>
    <property type="evidence" value="ECO:0007669"/>
    <property type="project" value="UniProtKB-SubCell"/>
</dbReference>
<dbReference type="GO" id="GO:0035091">
    <property type="term" value="F:phosphatidylinositol binding"/>
    <property type="evidence" value="ECO:0007669"/>
    <property type="project" value="InterPro"/>
</dbReference>
<feature type="compositionally biased region" description="Polar residues" evidence="12">
    <location>
        <begin position="590"/>
        <end position="599"/>
    </location>
</feature>
<feature type="compositionally biased region" description="Gly residues" evidence="12">
    <location>
        <begin position="448"/>
        <end position="457"/>
    </location>
</feature>
<dbReference type="RefSeq" id="XP_040724764.1">
    <property type="nucleotide sequence ID" value="XM_040869448.1"/>
</dbReference>
<keyword evidence="9" id="KW-0653">Protein transport</keyword>
<evidence type="ECO:0000256" key="2">
    <source>
        <dbReference type="ARBA" id="ARBA00004125"/>
    </source>
</evidence>
<dbReference type="CDD" id="cd11805">
    <property type="entry name" value="SH3_GRB2_like_C"/>
    <property type="match status" value="1"/>
</dbReference>
<feature type="compositionally biased region" description="Low complexity" evidence="12">
    <location>
        <begin position="506"/>
        <end position="515"/>
    </location>
</feature>
<feature type="region of interest" description="Disordered" evidence="12">
    <location>
        <begin position="144"/>
        <end position="166"/>
    </location>
</feature>
<evidence type="ECO:0000256" key="10">
    <source>
        <dbReference type="ARBA" id="ARBA00023136"/>
    </source>
</evidence>
<evidence type="ECO:0000256" key="3">
    <source>
        <dbReference type="ARBA" id="ARBA00009666"/>
    </source>
</evidence>
<feature type="domain" description="SH3" evidence="13">
    <location>
        <begin position="261"/>
        <end position="320"/>
    </location>
</feature>
<accession>A0A1Y2FBV1</accession>
<feature type="compositionally biased region" description="Polar residues" evidence="12">
    <location>
        <begin position="555"/>
        <end position="567"/>
    </location>
</feature>
<organism evidence="15 16">
    <name type="scientific">Protomyces lactucae-debilis</name>
    <dbReference type="NCBI Taxonomy" id="2754530"/>
    <lineage>
        <taxon>Eukaryota</taxon>
        <taxon>Fungi</taxon>
        <taxon>Dikarya</taxon>
        <taxon>Ascomycota</taxon>
        <taxon>Taphrinomycotina</taxon>
        <taxon>Taphrinomycetes</taxon>
        <taxon>Taphrinales</taxon>
        <taxon>Protomycetaceae</taxon>
        <taxon>Protomyces</taxon>
    </lineage>
</organism>
<dbReference type="GO" id="GO:0033565">
    <property type="term" value="C:ESCRT-0 complex"/>
    <property type="evidence" value="ECO:0007669"/>
    <property type="project" value="TreeGrafter"/>
</dbReference>
<dbReference type="CDD" id="cd16978">
    <property type="entry name" value="VHS_HSE1"/>
    <property type="match status" value="1"/>
</dbReference>
<dbReference type="PROSITE" id="PS50330">
    <property type="entry name" value="UIM"/>
    <property type="match status" value="1"/>
</dbReference>
<dbReference type="SUPFAM" id="SSF89009">
    <property type="entry name" value="GAT-like domain"/>
    <property type="match status" value="1"/>
</dbReference>
<feature type="compositionally biased region" description="Low complexity" evidence="12">
    <location>
        <begin position="526"/>
        <end position="550"/>
    </location>
</feature>
<feature type="compositionally biased region" description="Polar residues" evidence="12">
    <location>
        <begin position="723"/>
        <end position="735"/>
    </location>
</feature>
<dbReference type="OMA" id="GLMEECY"/>
<feature type="compositionally biased region" description="Basic and acidic residues" evidence="12">
    <location>
        <begin position="153"/>
        <end position="166"/>
    </location>
</feature>
<evidence type="ECO:0000256" key="8">
    <source>
        <dbReference type="ARBA" id="ARBA00022753"/>
    </source>
</evidence>
<feature type="region of interest" description="Disordered" evidence="12">
    <location>
        <begin position="227"/>
        <end position="256"/>
    </location>
</feature>
<evidence type="ECO:0000259" key="13">
    <source>
        <dbReference type="PROSITE" id="PS50002"/>
    </source>
</evidence>
<dbReference type="Gene3D" id="2.30.30.40">
    <property type="entry name" value="SH3 Domains"/>
    <property type="match status" value="1"/>
</dbReference>
<dbReference type="InterPro" id="IPR004152">
    <property type="entry name" value="GAT_dom"/>
</dbReference>
<dbReference type="InterPro" id="IPR003903">
    <property type="entry name" value="UIM_dom"/>
</dbReference>
<dbReference type="Gene3D" id="1.25.40.90">
    <property type="match status" value="1"/>
</dbReference>
<comment type="similarity">
    <text evidence="3">Belongs to the STAM family.</text>
</comment>
<evidence type="ECO:0000313" key="16">
    <source>
        <dbReference type="Proteomes" id="UP000193685"/>
    </source>
</evidence>
<name>A0A1Y2FBV1_PROLT</name>
<comment type="function">
    <text evidence="1">Component of the ESCRT-0 complex which is the sorting receptor for ubiquitinated cargo proteins at the multivesicular body (MVB).</text>
</comment>
<dbReference type="GO" id="GO:0043130">
    <property type="term" value="F:ubiquitin binding"/>
    <property type="evidence" value="ECO:0007669"/>
    <property type="project" value="InterPro"/>
</dbReference>
<evidence type="ECO:0000256" key="12">
    <source>
        <dbReference type="SAM" id="MobiDB-lite"/>
    </source>
</evidence>
<evidence type="ECO:0000256" key="11">
    <source>
        <dbReference type="PROSITE-ProRule" id="PRU00192"/>
    </source>
</evidence>
<feature type="domain" description="VHS" evidence="14">
    <location>
        <begin position="17"/>
        <end position="147"/>
    </location>
</feature>
<dbReference type="PANTHER" id="PTHR45929:SF3">
    <property type="entry name" value="JAK PATHWAY SIGNAL TRANSDUCTION ADAPTOR MOLECULE"/>
    <property type="match status" value="1"/>
</dbReference>
<feature type="region of interest" description="Disordered" evidence="12">
    <location>
        <begin position="423"/>
        <end position="612"/>
    </location>
</feature>
<keyword evidence="8" id="KW-0967">Endosome</keyword>
<dbReference type="InterPro" id="IPR036028">
    <property type="entry name" value="SH3-like_dom_sf"/>
</dbReference>
<dbReference type="Pfam" id="PF03127">
    <property type="entry name" value="GAT"/>
    <property type="match status" value="1"/>
</dbReference>
<protein>
    <recommendedName>
        <fullName evidence="4">Class E vacuolar protein-sorting machinery protein HSE1</fullName>
    </recommendedName>
    <alternativeName>
        <fullName evidence="5">Class E vacuolar protein-sorting machinery protein hse1</fullName>
    </alternativeName>
</protein>
<dbReference type="SMART" id="SM00326">
    <property type="entry name" value="SH3"/>
    <property type="match status" value="1"/>
</dbReference>
<dbReference type="PRINTS" id="PR00499">
    <property type="entry name" value="P67PHOX"/>
</dbReference>
<dbReference type="SMART" id="SM00288">
    <property type="entry name" value="VHS"/>
    <property type="match status" value="1"/>
</dbReference>
<feature type="region of interest" description="Disordered" evidence="12">
    <location>
        <begin position="651"/>
        <end position="742"/>
    </location>
</feature>
<gene>
    <name evidence="15" type="ORF">BCR37DRAFT_380273</name>
</gene>
<evidence type="ECO:0000256" key="1">
    <source>
        <dbReference type="ARBA" id="ARBA00002654"/>
    </source>
</evidence>
<keyword evidence="10" id="KW-0472">Membrane</keyword>
<evidence type="ECO:0000256" key="9">
    <source>
        <dbReference type="ARBA" id="ARBA00022927"/>
    </source>
</evidence>
<feature type="region of interest" description="Disordered" evidence="12">
    <location>
        <begin position="182"/>
        <end position="209"/>
    </location>
</feature>
<evidence type="ECO:0000256" key="6">
    <source>
        <dbReference type="ARBA" id="ARBA00022443"/>
    </source>
</evidence>
<keyword evidence="7" id="KW-0813">Transport</keyword>
<dbReference type="PRINTS" id="PR00452">
    <property type="entry name" value="SH3DOMAIN"/>
</dbReference>
<dbReference type="GO" id="GO:0043328">
    <property type="term" value="P:protein transport to vacuole involved in ubiquitin-dependent protein catabolic process via the multivesicular body sorting pathway"/>
    <property type="evidence" value="ECO:0007669"/>
    <property type="project" value="TreeGrafter"/>
</dbReference>
<dbReference type="STRING" id="56484.A0A1Y2FBV1"/>
<dbReference type="InterPro" id="IPR008942">
    <property type="entry name" value="ENTH_VHS"/>
</dbReference>
<keyword evidence="6 11" id="KW-0728">SH3 domain</keyword>
<dbReference type="SUPFAM" id="SSF50044">
    <property type="entry name" value="SH3-domain"/>
    <property type="match status" value="1"/>
</dbReference>
<dbReference type="InterPro" id="IPR050670">
    <property type="entry name" value="STAM"/>
</dbReference>